<dbReference type="EMBL" id="JACHIW010000001">
    <property type="protein sequence ID" value="MBB5152490.1"/>
    <property type="molecule type" value="Genomic_DNA"/>
</dbReference>
<dbReference type="Proteomes" id="UP000584374">
    <property type="component" value="Unassembled WGS sequence"/>
</dbReference>
<gene>
    <name evidence="1" type="ORF">BJ970_000024</name>
</gene>
<name>A0A840PXK0_9PSEU</name>
<dbReference type="RefSeq" id="WP_184721904.1">
    <property type="nucleotide sequence ID" value="NZ_JACHIW010000001.1"/>
</dbReference>
<dbReference type="AlphaFoldDB" id="A0A840PXK0"/>
<reference evidence="1 2" key="1">
    <citation type="submission" date="2020-08" db="EMBL/GenBank/DDBJ databases">
        <title>Sequencing the genomes of 1000 actinobacteria strains.</title>
        <authorList>
            <person name="Klenk H.-P."/>
        </authorList>
    </citation>
    <scope>NUCLEOTIDE SEQUENCE [LARGE SCALE GENOMIC DNA]</scope>
    <source>
        <strain evidence="1 2">DSM 45584</strain>
    </source>
</reference>
<accession>A0A840PXK0</accession>
<evidence type="ECO:0000313" key="1">
    <source>
        <dbReference type="EMBL" id="MBB5152490.1"/>
    </source>
</evidence>
<comment type="caution">
    <text evidence="1">The sequence shown here is derived from an EMBL/GenBank/DDBJ whole genome shotgun (WGS) entry which is preliminary data.</text>
</comment>
<keyword evidence="2" id="KW-1185">Reference proteome</keyword>
<evidence type="ECO:0000313" key="2">
    <source>
        <dbReference type="Proteomes" id="UP000584374"/>
    </source>
</evidence>
<proteinExistence type="predicted"/>
<organism evidence="1 2">
    <name type="scientific">Saccharopolyspora phatthalungensis</name>
    <dbReference type="NCBI Taxonomy" id="664693"/>
    <lineage>
        <taxon>Bacteria</taxon>
        <taxon>Bacillati</taxon>
        <taxon>Actinomycetota</taxon>
        <taxon>Actinomycetes</taxon>
        <taxon>Pseudonocardiales</taxon>
        <taxon>Pseudonocardiaceae</taxon>
        <taxon>Saccharopolyspora</taxon>
    </lineage>
</organism>
<sequence>MARTRPLITANENAITSGNEPIVIAFRAGILLGAVKNADDLDESG</sequence>
<protein>
    <submittedName>
        <fullName evidence="1">Uncharacterized protein</fullName>
    </submittedName>
</protein>